<organism evidence="1 2">
    <name type="scientific">Lactobacillus amylovorus</name>
    <dbReference type="NCBI Taxonomy" id="1604"/>
    <lineage>
        <taxon>Bacteria</taxon>
        <taxon>Bacillati</taxon>
        <taxon>Bacillota</taxon>
        <taxon>Bacilli</taxon>
        <taxon>Lactobacillales</taxon>
        <taxon>Lactobacillaceae</taxon>
        <taxon>Lactobacillus</taxon>
    </lineage>
</organism>
<gene>
    <name evidence="1" type="ORF">ODU72_03045</name>
</gene>
<dbReference type="AlphaFoldDB" id="A0A9X3W4F4"/>
<name>A0A9X3W4F4_LACAM</name>
<dbReference type="RefSeq" id="WP_271880699.1">
    <property type="nucleotide sequence ID" value="NZ_JAOTGY010000004.1"/>
</dbReference>
<accession>A0A9X3W4F4</accession>
<sequence length="378" mass="41828">MSKYNRTKLLPYGLRFIQGVVRGNTKFEIKGASFGVTQVTDNDVISAGKLPNIVGSIPIVAIDDDSLASQGVLGIELSFTQKSTGINHDVTLWDVQINGQQERDNQEHPIAYTIAQQPETLTLSDPSFEFRLMVYVQVGDTDKVAINVNPDGMESRKEHQRDIQELVDGITQGYVVSDLKDKNGNQLYDHQGNKIKVKTAIVNTDKSLSILNRAADAKTTGDLLRALDQDLTRLNQKLYHDFTTKNEALDIDNLAKANADINRHQDQKIDELKIKTIELENNSRTIHLVGHNGTAISDHTSNSLVGLKQIMIVDSTLTNPNALANAKAIGDAINTAYQQLSHAIGLIMAILDSLDKNRVIIDIKNRLSALEEQKKENK</sequence>
<protein>
    <submittedName>
        <fullName evidence="1">Uncharacterized protein</fullName>
    </submittedName>
</protein>
<reference evidence="1" key="2">
    <citation type="submission" date="2022-10" db="EMBL/GenBank/DDBJ databases">
        <authorList>
            <person name="Kostovova I."/>
            <person name="Moravkova M."/>
            <person name="Pechar R."/>
        </authorList>
    </citation>
    <scope>NUCLEOTIDE SEQUENCE</scope>
    <source>
        <strain evidence="1">M490A</strain>
    </source>
</reference>
<dbReference type="Proteomes" id="UP001141981">
    <property type="component" value="Unassembled WGS sequence"/>
</dbReference>
<proteinExistence type="predicted"/>
<evidence type="ECO:0000313" key="1">
    <source>
        <dbReference type="EMBL" id="MDB6257662.1"/>
    </source>
</evidence>
<evidence type="ECO:0000313" key="2">
    <source>
        <dbReference type="Proteomes" id="UP001141981"/>
    </source>
</evidence>
<dbReference type="EMBL" id="JAOTGY010000004">
    <property type="protein sequence ID" value="MDB6257662.1"/>
    <property type="molecule type" value="Genomic_DNA"/>
</dbReference>
<reference evidence="1" key="1">
    <citation type="journal article" date="2022" name="Microorganisms">
        <title>Antibiotic Susceptibility, Resistance Gene Determinants and Corresponding Genomic Regions in Lactobacillus amylovorus Isolates Derived from Wild Boars and Domestic Pigs.</title>
        <authorList>
            <person name="Moravkova M."/>
            <person name="Kostovova I."/>
            <person name="Kavanova K."/>
            <person name="Pechar R."/>
            <person name="Stanek S."/>
            <person name="Brychta A."/>
            <person name="Zeman M."/>
            <person name="Kubasova T."/>
        </authorList>
    </citation>
    <scope>NUCLEOTIDE SEQUENCE</scope>
    <source>
        <strain evidence="1">M490A</strain>
    </source>
</reference>
<comment type="caution">
    <text evidence="1">The sequence shown here is derived from an EMBL/GenBank/DDBJ whole genome shotgun (WGS) entry which is preliminary data.</text>
</comment>